<comment type="function">
    <text evidence="9">May transport inorganic phosphate (Pi).</text>
</comment>
<dbReference type="PROSITE" id="PS51380">
    <property type="entry name" value="EXS"/>
    <property type="match status" value="1"/>
</dbReference>
<feature type="transmembrane region" description="Helical" evidence="11">
    <location>
        <begin position="506"/>
        <end position="525"/>
    </location>
</feature>
<feature type="transmembrane region" description="Helical" evidence="11">
    <location>
        <begin position="545"/>
        <end position="566"/>
    </location>
</feature>
<evidence type="ECO:0000256" key="6">
    <source>
        <dbReference type="ARBA" id="ARBA00022692"/>
    </source>
</evidence>
<dbReference type="Proteomes" id="UP001187471">
    <property type="component" value="Unassembled WGS sequence"/>
</dbReference>
<dbReference type="InterPro" id="IPR034092">
    <property type="entry name" value="PHO1_SPX"/>
</dbReference>
<evidence type="ECO:0000256" key="3">
    <source>
        <dbReference type="ARBA" id="ARBA00022448"/>
    </source>
</evidence>
<dbReference type="GO" id="GO:0016036">
    <property type="term" value="P:cellular response to phosphate starvation"/>
    <property type="evidence" value="ECO:0007669"/>
    <property type="project" value="TreeGrafter"/>
</dbReference>
<evidence type="ECO:0000256" key="5">
    <source>
        <dbReference type="ARBA" id="ARBA00022592"/>
    </source>
</evidence>
<keyword evidence="3" id="KW-0813">Transport</keyword>
<evidence type="ECO:0000256" key="2">
    <source>
        <dbReference type="ARBA" id="ARBA00009665"/>
    </source>
</evidence>
<feature type="transmembrane region" description="Helical" evidence="11">
    <location>
        <begin position="426"/>
        <end position="445"/>
    </location>
</feature>
<accession>A0AA88URD8</accession>
<keyword evidence="10" id="KW-0175">Coiled coil</keyword>
<evidence type="ECO:0000313" key="15">
    <source>
        <dbReference type="Proteomes" id="UP001187471"/>
    </source>
</evidence>
<dbReference type="GO" id="GO:0005802">
    <property type="term" value="C:trans-Golgi network"/>
    <property type="evidence" value="ECO:0007669"/>
    <property type="project" value="TreeGrafter"/>
</dbReference>
<dbReference type="PROSITE" id="PS51382">
    <property type="entry name" value="SPX"/>
    <property type="match status" value="1"/>
</dbReference>
<keyword evidence="4" id="KW-1003">Cell membrane</keyword>
<reference evidence="14" key="1">
    <citation type="submission" date="2022-12" db="EMBL/GenBank/DDBJ databases">
        <title>Draft genome assemblies for two species of Escallonia (Escalloniales).</title>
        <authorList>
            <person name="Chanderbali A."/>
            <person name="Dervinis C."/>
            <person name="Anghel I."/>
            <person name="Soltis D."/>
            <person name="Soltis P."/>
            <person name="Zapata F."/>
        </authorList>
    </citation>
    <scope>NUCLEOTIDE SEQUENCE</scope>
    <source>
        <strain evidence="14">UCBG92.1500</strain>
        <tissue evidence="14">Leaf</tissue>
    </source>
</reference>
<evidence type="ECO:0000256" key="8">
    <source>
        <dbReference type="ARBA" id="ARBA00023136"/>
    </source>
</evidence>
<evidence type="ECO:0000256" key="10">
    <source>
        <dbReference type="SAM" id="Coils"/>
    </source>
</evidence>
<dbReference type="CDD" id="cd14476">
    <property type="entry name" value="SPX_PHO1_like"/>
    <property type="match status" value="1"/>
</dbReference>
<keyword evidence="5" id="KW-0592">Phosphate transport</keyword>
<proteinExistence type="inferred from homology"/>
<feature type="coiled-coil region" evidence="10">
    <location>
        <begin position="132"/>
        <end position="159"/>
    </location>
</feature>
<organism evidence="14 15">
    <name type="scientific">Escallonia rubra</name>
    <dbReference type="NCBI Taxonomy" id="112253"/>
    <lineage>
        <taxon>Eukaryota</taxon>
        <taxon>Viridiplantae</taxon>
        <taxon>Streptophyta</taxon>
        <taxon>Embryophyta</taxon>
        <taxon>Tracheophyta</taxon>
        <taxon>Spermatophyta</taxon>
        <taxon>Magnoliopsida</taxon>
        <taxon>eudicotyledons</taxon>
        <taxon>Gunneridae</taxon>
        <taxon>Pentapetalae</taxon>
        <taxon>asterids</taxon>
        <taxon>campanulids</taxon>
        <taxon>Escalloniales</taxon>
        <taxon>Escalloniaceae</taxon>
        <taxon>Escallonia</taxon>
    </lineage>
</organism>
<dbReference type="AlphaFoldDB" id="A0AA88URD8"/>
<keyword evidence="15" id="KW-1185">Reference proteome</keyword>
<protein>
    <recommendedName>
        <fullName evidence="16">Phosphate transporter PHO1 homolog 9-like</fullName>
    </recommendedName>
</protein>
<evidence type="ECO:0000256" key="7">
    <source>
        <dbReference type="ARBA" id="ARBA00022989"/>
    </source>
</evidence>
<feature type="transmembrane region" description="Helical" evidence="11">
    <location>
        <begin position="697"/>
        <end position="719"/>
    </location>
</feature>
<comment type="similarity">
    <text evidence="2">Belongs to the SYG1 (TC 2.A.94) family.</text>
</comment>
<dbReference type="InterPro" id="IPR004342">
    <property type="entry name" value="EXS_C"/>
</dbReference>
<gene>
    <name evidence="14" type="ORF">RJ640_025658</name>
</gene>
<sequence length="823" mass="95035">MKFGKEFTSQMVQEWQEAYMDYNDLKTILKDVLFCRRKNASPLPDSGTPRIFLKRRLSLYRAFSGLTSRYSNKGSPRNLDKEDEVILVTSAMQQDSGSEENYQSVFLMSSEEGGEVELMFFRRLDAELNKVVKFYKLKVEEVMEEAEKLNKQMDALIALRIKNDYHAVAFRGDNGGTGSSQATSSPFINERKPGMSNLDVIEEIEMRNEGNWEKGMKPAIESPSEGNKGKAKLMDFKRASLGVLNHVKLNVAPETPVLTLKSIVNSSKSNLSFSKEELRKVEEQLRHAFAEFYRKLHLLKHYSFLNHLAFSKIMKKYDKVRNQVLLVLTASIRLCAGITSRNASKAYIKMVDSSYLGCSEEVSRLLERVEATFIKHFANGNHRKGMKTLRPKTKKEKHRISFFLGKACGNVNLVPEFTILKPNDQGLFSGCSLALMVAIILIIQARNLLQSEGRVQYMDNIFPLYSLFGFIVLHMLMYSGNIYFWKRFRVNYSFIFGFKPGSELGYREVLLLSSGLALLALAAVLTNLDMEMNPSTRSFKAITELVPLGLVTVLLLIVFCPFNVIYRSSRFFLIQCAWHCLCSPLYKVTLPDFFLADQLTSQVQAFRSLEFYVCYYGWGDFKRRSNRCRESRVYEIFYIIVAVIPYWSRCLQCLRRLFEERDSQQALNGLKYFLTILALFMRTSYDLKRGVFWKIMAAATSGVATIFNTYWDIVIDWGLLRRYSRNPWLRDKLLVPNKFVYYAAIVLNVMLRLVWMQLVLDFDDAPFLHKNALVAIVASLEIIRRGIWNFFRLENEHLNNVGKYRAFKSVPLPFSYEDEEKGS</sequence>
<dbReference type="PANTHER" id="PTHR10783">
    <property type="entry name" value="XENOTROPIC AND POLYTROPIC RETROVIRUS RECEPTOR 1-RELATED"/>
    <property type="match status" value="1"/>
</dbReference>
<name>A0AA88URD8_9ASTE</name>
<evidence type="ECO:0000256" key="1">
    <source>
        <dbReference type="ARBA" id="ARBA00004651"/>
    </source>
</evidence>
<dbReference type="GO" id="GO:0005886">
    <property type="term" value="C:plasma membrane"/>
    <property type="evidence" value="ECO:0007669"/>
    <property type="project" value="UniProtKB-SubCell"/>
</dbReference>
<feature type="transmembrane region" description="Helical" evidence="11">
    <location>
        <begin position="739"/>
        <end position="760"/>
    </location>
</feature>
<comment type="caution">
    <text evidence="14">The sequence shown here is derived from an EMBL/GenBank/DDBJ whole genome shotgun (WGS) entry which is preliminary data.</text>
</comment>
<keyword evidence="7 11" id="KW-1133">Transmembrane helix</keyword>
<evidence type="ECO:0000259" key="13">
    <source>
        <dbReference type="PROSITE" id="PS51382"/>
    </source>
</evidence>
<evidence type="ECO:0000256" key="4">
    <source>
        <dbReference type="ARBA" id="ARBA00022475"/>
    </source>
</evidence>
<evidence type="ECO:0000259" key="12">
    <source>
        <dbReference type="PROSITE" id="PS51380"/>
    </source>
</evidence>
<evidence type="ECO:0000313" key="14">
    <source>
        <dbReference type="EMBL" id="KAK2994604.1"/>
    </source>
</evidence>
<dbReference type="GO" id="GO:0006817">
    <property type="term" value="P:phosphate ion transport"/>
    <property type="evidence" value="ECO:0007669"/>
    <property type="project" value="UniProtKB-KW"/>
</dbReference>
<dbReference type="InterPro" id="IPR004331">
    <property type="entry name" value="SPX_dom"/>
</dbReference>
<feature type="domain" description="EXS" evidence="12">
    <location>
        <begin position="629"/>
        <end position="823"/>
    </location>
</feature>
<evidence type="ECO:0008006" key="16">
    <source>
        <dbReference type="Google" id="ProtNLM"/>
    </source>
</evidence>
<keyword evidence="8 11" id="KW-0472">Membrane</keyword>
<dbReference type="GO" id="GO:0000822">
    <property type="term" value="F:inositol hexakisphosphate binding"/>
    <property type="evidence" value="ECO:0007669"/>
    <property type="project" value="TreeGrafter"/>
</dbReference>
<feature type="coiled-coil region" evidence="10">
    <location>
        <begin position="264"/>
        <end position="291"/>
    </location>
</feature>
<feature type="transmembrane region" description="Helical" evidence="11">
    <location>
        <begin position="465"/>
        <end position="485"/>
    </location>
</feature>
<evidence type="ECO:0000256" key="11">
    <source>
        <dbReference type="SAM" id="Phobius"/>
    </source>
</evidence>
<dbReference type="EMBL" id="JAVXUO010000184">
    <property type="protein sequence ID" value="KAK2994604.1"/>
    <property type="molecule type" value="Genomic_DNA"/>
</dbReference>
<dbReference type="Pfam" id="PF03105">
    <property type="entry name" value="SPX"/>
    <property type="match status" value="1"/>
</dbReference>
<dbReference type="PANTHER" id="PTHR10783:SF124">
    <property type="entry name" value="PHOSPHATE TRANSPORTER PHO1 HOMOLOG 9"/>
    <property type="match status" value="1"/>
</dbReference>
<dbReference type="Pfam" id="PF03124">
    <property type="entry name" value="EXS"/>
    <property type="match status" value="1"/>
</dbReference>
<comment type="subcellular location">
    <subcellularLocation>
        <location evidence="1">Cell membrane</location>
        <topology evidence="1">Multi-pass membrane protein</topology>
    </subcellularLocation>
</comment>
<feature type="domain" description="SPX" evidence="13">
    <location>
        <begin position="1"/>
        <end position="331"/>
    </location>
</feature>
<evidence type="ECO:0000256" key="9">
    <source>
        <dbReference type="ARBA" id="ARBA00043939"/>
    </source>
</evidence>
<keyword evidence="6 11" id="KW-0812">Transmembrane</keyword>